<dbReference type="RefSeq" id="XP_060435085.1">
    <property type="nucleotide sequence ID" value="XM_060573739.1"/>
</dbReference>
<dbReference type="EMBL" id="JAHMHR010000004">
    <property type="protein sequence ID" value="KAK1691390.1"/>
    <property type="molecule type" value="Genomic_DNA"/>
</dbReference>
<protein>
    <submittedName>
        <fullName evidence="1">Uncharacterized protein</fullName>
    </submittedName>
</protein>
<gene>
    <name evidence="1" type="ORF">BDP55DRAFT_646873</name>
</gene>
<name>A0AAJ0EYT6_9PEZI</name>
<accession>A0AAJ0EYT6</accession>
<keyword evidence="2" id="KW-1185">Reference proteome</keyword>
<proteinExistence type="predicted"/>
<evidence type="ECO:0000313" key="1">
    <source>
        <dbReference type="EMBL" id="KAK1691390.1"/>
    </source>
</evidence>
<dbReference type="Proteomes" id="UP001224890">
    <property type="component" value="Unassembled WGS sequence"/>
</dbReference>
<dbReference type="GeneID" id="85458265"/>
<evidence type="ECO:0000313" key="2">
    <source>
        <dbReference type="Proteomes" id="UP001224890"/>
    </source>
</evidence>
<dbReference type="AlphaFoldDB" id="A0AAJ0EYT6"/>
<comment type="caution">
    <text evidence="1">The sequence shown here is derived from an EMBL/GenBank/DDBJ whole genome shotgun (WGS) entry which is preliminary data.</text>
</comment>
<sequence>MLLLAQWLAQLWRREPPGVLCFICSPSTLATKYRGSGADYGARYFASGFLAQVALLRTKYSCILYSQHFQPT</sequence>
<organism evidence="1 2">
    <name type="scientific">Colletotrichum godetiae</name>
    <dbReference type="NCBI Taxonomy" id="1209918"/>
    <lineage>
        <taxon>Eukaryota</taxon>
        <taxon>Fungi</taxon>
        <taxon>Dikarya</taxon>
        <taxon>Ascomycota</taxon>
        <taxon>Pezizomycotina</taxon>
        <taxon>Sordariomycetes</taxon>
        <taxon>Hypocreomycetidae</taxon>
        <taxon>Glomerellales</taxon>
        <taxon>Glomerellaceae</taxon>
        <taxon>Colletotrichum</taxon>
        <taxon>Colletotrichum acutatum species complex</taxon>
    </lineage>
</organism>
<reference evidence="1" key="1">
    <citation type="submission" date="2021-06" db="EMBL/GenBank/DDBJ databases">
        <title>Comparative genomics, transcriptomics and evolutionary studies reveal genomic signatures of adaptation to plant cell wall in hemibiotrophic fungi.</title>
        <authorList>
            <consortium name="DOE Joint Genome Institute"/>
            <person name="Baroncelli R."/>
            <person name="Diaz J.F."/>
            <person name="Benocci T."/>
            <person name="Peng M."/>
            <person name="Battaglia E."/>
            <person name="Haridas S."/>
            <person name="Andreopoulos W."/>
            <person name="Labutti K."/>
            <person name="Pangilinan J."/>
            <person name="Floch G.L."/>
            <person name="Makela M.R."/>
            <person name="Henrissat B."/>
            <person name="Grigoriev I.V."/>
            <person name="Crouch J.A."/>
            <person name="De Vries R.P."/>
            <person name="Sukno S.A."/>
            <person name="Thon M.R."/>
        </authorList>
    </citation>
    <scope>NUCLEOTIDE SEQUENCE</scope>
    <source>
        <strain evidence="1">CBS 193.32</strain>
    </source>
</reference>